<evidence type="ECO:0000313" key="3">
    <source>
        <dbReference type="EMBL" id="GFG72741.1"/>
    </source>
</evidence>
<dbReference type="InterPro" id="IPR025246">
    <property type="entry name" value="IS30-like_HTH"/>
</dbReference>
<dbReference type="PROSITE" id="PS50994">
    <property type="entry name" value="INTEGRASE"/>
    <property type="match status" value="1"/>
</dbReference>
<reference evidence="3" key="2">
    <citation type="submission" date="2020-02" db="EMBL/GenBank/DDBJ databases">
        <authorList>
            <person name="Matsumoto Y."/>
            <person name="Motooka D."/>
            <person name="Nakamura S."/>
        </authorList>
    </citation>
    <scope>NUCLEOTIDE SEQUENCE</scope>
    <source>
        <strain evidence="3">JCM 17322</strain>
    </source>
</reference>
<dbReference type="InterPro" id="IPR036397">
    <property type="entry name" value="RNaseH_sf"/>
</dbReference>
<dbReference type="Pfam" id="PF13936">
    <property type="entry name" value="HTH_38"/>
    <property type="match status" value="1"/>
</dbReference>
<dbReference type="GO" id="GO:0005829">
    <property type="term" value="C:cytosol"/>
    <property type="evidence" value="ECO:0007669"/>
    <property type="project" value="TreeGrafter"/>
</dbReference>
<dbReference type="RefSeq" id="WP_163753247.1">
    <property type="nucleotide sequence ID" value="NZ_BLKW01000002.1"/>
</dbReference>
<dbReference type="PANTHER" id="PTHR10948">
    <property type="entry name" value="TRANSPOSASE"/>
    <property type="match status" value="1"/>
</dbReference>
<dbReference type="InterPro" id="IPR053392">
    <property type="entry name" value="Transposase_IS30-like"/>
</dbReference>
<sequence>MGAQRKTRHGDVEKQQWFGRLIAQGVSNRQACRIVGINRRTGTRWRYGRTIRNTAGEPVHYPPVSLAAPKPRHPRYLSSAERTMIADLHRGGVSVRGIAEELGRAASTVSRELRRNADDQGRYLPATAERLTVERQSRSRTRRVARDEQLCAVVAELLGKRWSPEQVAHELPVRFPDQPERHLCTESIYQAIYDPKTALTRPAKRRRRRRRRRIQGLERRGRLTAMTMIADRPVEVEARVQVGHWEGDCLMGAGNRSAIGTLVERVTRFVILVHVPTSRPTAEAMRDGVIDALGALPAHLRRTLTWDQGKELALHQQITAHIGTRVFFCDAHSPWQRGSNENTNGLLRDYFPKGADLANISPQELQRVADELNDRPRKTLDWARPADLITDAVVVTGRTA</sequence>
<comment type="caution">
    <text evidence="3">The sequence shown here is derived from an EMBL/GenBank/DDBJ whole genome shotgun (WGS) entry which is preliminary data.</text>
</comment>
<evidence type="ECO:0000256" key="1">
    <source>
        <dbReference type="ARBA" id="ARBA00023172"/>
    </source>
</evidence>
<dbReference type="GO" id="GO:0003676">
    <property type="term" value="F:nucleic acid binding"/>
    <property type="evidence" value="ECO:0007669"/>
    <property type="project" value="InterPro"/>
</dbReference>
<dbReference type="Proteomes" id="UP000465361">
    <property type="component" value="Unassembled WGS sequence"/>
</dbReference>
<dbReference type="EMBL" id="BLKW01000002">
    <property type="protein sequence ID" value="GFG72741.1"/>
    <property type="molecule type" value="Genomic_DNA"/>
</dbReference>
<dbReference type="PANTHER" id="PTHR10948:SF23">
    <property type="entry name" value="TRANSPOSASE INSI FOR INSERTION SEQUENCE ELEMENT IS30A-RELATED"/>
    <property type="match status" value="1"/>
</dbReference>
<dbReference type="Pfam" id="PF00665">
    <property type="entry name" value="rve"/>
    <property type="match status" value="1"/>
</dbReference>
<dbReference type="AlphaFoldDB" id="A0A7I9XRX1"/>
<gene>
    <name evidence="3" type="ORF">MBOT_01060</name>
    <name evidence="4" type="ORF">MBOT_07950</name>
</gene>
<dbReference type="InterPro" id="IPR012337">
    <property type="entry name" value="RNaseH-like_sf"/>
</dbReference>
<reference evidence="3 5" key="1">
    <citation type="journal article" date="2019" name="Emerg. Microbes Infect.">
        <title>Comprehensive subspecies identification of 175 nontuberculous mycobacteria species based on 7547 genomic profiles.</title>
        <authorList>
            <person name="Matsumoto Y."/>
            <person name="Kinjo T."/>
            <person name="Motooka D."/>
            <person name="Nabeya D."/>
            <person name="Jung N."/>
            <person name="Uechi K."/>
            <person name="Horii T."/>
            <person name="Iida T."/>
            <person name="Fujita J."/>
            <person name="Nakamura S."/>
        </authorList>
    </citation>
    <scope>NUCLEOTIDE SEQUENCE [LARGE SCALE GENOMIC DNA]</scope>
    <source>
        <strain evidence="3 5">JCM 17322</strain>
    </source>
</reference>
<feature type="domain" description="Integrase catalytic" evidence="2">
    <location>
        <begin position="229"/>
        <end position="393"/>
    </location>
</feature>
<dbReference type="GO" id="GO:0015074">
    <property type="term" value="P:DNA integration"/>
    <property type="evidence" value="ECO:0007669"/>
    <property type="project" value="InterPro"/>
</dbReference>
<organism evidence="3 5">
    <name type="scientific">Mycobacterium botniense</name>
    <dbReference type="NCBI Taxonomy" id="84962"/>
    <lineage>
        <taxon>Bacteria</taxon>
        <taxon>Bacillati</taxon>
        <taxon>Actinomycetota</taxon>
        <taxon>Actinomycetes</taxon>
        <taxon>Mycobacteriales</taxon>
        <taxon>Mycobacteriaceae</taxon>
        <taxon>Mycobacterium</taxon>
    </lineage>
</organism>
<dbReference type="GO" id="GO:0004803">
    <property type="term" value="F:transposase activity"/>
    <property type="evidence" value="ECO:0007669"/>
    <property type="project" value="TreeGrafter"/>
</dbReference>
<dbReference type="GO" id="GO:0006310">
    <property type="term" value="P:DNA recombination"/>
    <property type="evidence" value="ECO:0007669"/>
    <property type="project" value="UniProtKB-KW"/>
</dbReference>
<evidence type="ECO:0000313" key="5">
    <source>
        <dbReference type="Proteomes" id="UP000465361"/>
    </source>
</evidence>
<evidence type="ECO:0000313" key="4">
    <source>
        <dbReference type="EMBL" id="GFG73430.1"/>
    </source>
</evidence>
<keyword evidence="1" id="KW-0233">DNA recombination</keyword>
<accession>A0A7I9XRX1</accession>
<protein>
    <submittedName>
        <fullName evidence="3">IS30 family transposase</fullName>
    </submittedName>
</protein>
<dbReference type="SUPFAM" id="SSF53098">
    <property type="entry name" value="Ribonuclease H-like"/>
    <property type="match status" value="1"/>
</dbReference>
<dbReference type="InterPro" id="IPR051917">
    <property type="entry name" value="Transposase-Integrase"/>
</dbReference>
<evidence type="ECO:0000259" key="2">
    <source>
        <dbReference type="PROSITE" id="PS50994"/>
    </source>
</evidence>
<dbReference type="NCBIfam" id="NF033563">
    <property type="entry name" value="transpos_IS30"/>
    <property type="match status" value="1"/>
</dbReference>
<dbReference type="InterPro" id="IPR001584">
    <property type="entry name" value="Integrase_cat-core"/>
</dbReference>
<dbReference type="Gene3D" id="3.30.420.10">
    <property type="entry name" value="Ribonuclease H-like superfamily/Ribonuclease H"/>
    <property type="match status" value="1"/>
</dbReference>
<proteinExistence type="predicted"/>
<dbReference type="EMBL" id="BLKW01000002">
    <property type="protein sequence ID" value="GFG73430.1"/>
    <property type="molecule type" value="Genomic_DNA"/>
</dbReference>
<dbReference type="GO" id="GO:0032196">
    <property type="term" value="P:transposition"/>
    <property type="evidence" value="ECO:0007669"/>
    <property type="project" value="TreeGrafter"/>
</dbReference>
<keyword evidence="5" id="KW-1185">Reference proteome</keyword>
<name>A0A7I9XRX1_9MYCO</name>